<sequence>MCVHKCIHIYTHTHTLFQSSCLWVGTMFHSCNVYIQKLNFSGKKVS</sequence>
<dbReference type="AlphaFoldDB" id="A0A0E9SUQ0"/>
<accession>A0A0E9SUQ0</accession>
<proteinExistence type="predicted"/>
<organism evidence="1">
    <name type="scientific">Anguilla anguilla</name>
    <name type="common">European freshwater eel</name>
    <name type="synonym">Muraena anguilla</name>
    <dbReference type="NCBI Taxonomy" id="7936"/>
    <lineage>
        <taxon>Eukaryota</taxon>
        <taxon>Metazoa</taxon>
        <taxon>Chordata</taxon>
        <taxon>Craniata</taxon>
        <taxon>Vertebrata</taxon>
        <taxon>Euteleostomi</taxon>
        <taxon>Actinopterygii</taxon>
        <taxon>Neopterygii</taxon>
        <taxon>Teleostei</taxon>
        <taxon>Anguilliformes</taxon>
        <taxon>Anguillidae</taxon>
        <taxon>Anguilla</taxon>
    </lineage>
</organism>
<name>A0A0E9SUQ0_ANGAN</name>
<dbReference type="EMBL" id="GBXM01063473">
    <property type="protein sequence ID" value="JAH45104.1"/>
    <property type="molecule type" value="Transcribed_RNA"/>
</dbReference>
<evidence type="ECO:0000313" key="1">
    <source>
        <dbReference type="EMBL" id="JAH45104.1"/>
    </source>
</evidence>
<protein>
    <submittedName>
        <fullName evidence="1">Uncharacterized protein</fullName>
    </submittedName>
</protein>
<reference evidence="1" key="2">
    <citation type="journal article" date="2015" name="Fish Shellfish Immunol.">
        <title>Early steps in the European eel (Anguilla anguilla)-Vibrio vulnificus interaction in the gills: Role of the RtxA13 toxin.</title>
        <authorList>
            <person name="Callol A."/>
            <person name="Pajuelo D."/>
            <person name="Ebbesson L."/>
            <person name="Teles M."/>
            <person name="MacKenzie S."/>
            <person name="Amaro C."/>
        </authorList>
    </citation>
    <scope>NUCLEOTIDE SEQUENCE</scope>
</reference>
<reference evidence="1" key="1">
    <citation type="submission" date="2014-11" db="EMBL/GenBank/DDBJ databases">
        <authorList>
            <person name="Amaro Gonzalez C."/>
        </authorList>
    </citation>
    <scope>NUCLEOTIDE SEQUENCE</scope>
</reference>